<feature type="region of interest" description="Disordered" evidence="1">
    <location>
        <begin position="58"/>
        <end position="100"/>
    </location>
</feature>
<evidence type="ECO:0000313" key="3">
    <source>
        <dbReference type="Proteomes" id="UP001642360"/>
    </source>
</evidence>
<organism evidence="2 3">
    <name type="scientific">Ilex paraguariensis</name>
    <name type="common">yerba mate</name>
    <dbReference type="NCBI Taxonomy" id="185542"/>
    <lineage>
        <taxon>Eukaryota</taxon>
        <taxon>Viridiplantae</taxon>
        <taxon>Streptophyta</taxon>
        <taxon>Embryophyta</taxon>
        <taxon>Tracheophyta</taxon>
        <taxon>Spermatophyta</taxon>
        <taxon>Magnoliopsida</taxon>
        <taxon>eudicotyledons</taxon>
        <taxon>Gunneridae</taxon>
        <taxon>Pentapetalae</taxon>
        <taxon>asterids</taxon>
        <taxon>campanulids</taxon>
        <taxon>Aquifoliales</taxon>
        <taxon>Aquifoliaceae</taxon>
        <taxon>Ilex</taxon>
    </lineage>
</organism>
<accession>A0ABC8S6N7</accession>
<proteinExistence type="predicted"/>
<dbReference type="Proteomes" id="UP001642360">
    <property type="component" value="Unassembled WGS sequence"/>
</dbReference>
<evidence type="ECO:0000313" key="2">
    <source>
        <dbReference type="EMBL" id="CAK9152871.1"/>
    </source>
</evidence>
<sequence length="238" mass="26718">MHNDLVLNNRPANNLSTKLFSGVLVFKESSKDECGVSSYNDLGKANEIPHENVDLIIDKSSRGGQNGNHVALEKKKSKEKCKATNSKKAPKPPRPPTGLLLDATDMKLVKEISELAMKKRARIEHMKLIKKMKATKPLLSSNSTLSAMVDTLVVHLIITFQDCRIWPRNSSSEKFHGFPRSSAATNGLISVQFYNDLFGTDSIRLSSKSTQFVFFSWRCRSVEQNLDRLNELLDNVVR</sequence>
<gene>
    <name evidence="2" type="ORF">ILEXP_LOCUS21103</name>
</gene>
<feature type="compositionally biased region" description="Basic and acidic residues" evidence="1">
    <location>
        <begin position="71"/>
        <end position="82"/>
    </location>
</feature>
<dbReference type="PANTHER" id="PTHR34188">
    <property type="entry name" value="OS01G0299500 PROTEIN"/>
    <property type="match status" value="1"/>
</dbReference>
<protein>
    <submittedName>
        <fullName evidence="2">Uncharacterized protein</fullName>
    </submittedName>
</protein>
<dbReference type="PANTHER" id="PTHR34188:SF5">
    <property type="entry name" value="OS05G0131900 PROTEIN"/>
    <property type="match status" value="1"/>
</dbReference>
<evidence type="ECO:0000256" key="1">
    <source>
        <dbReference type="SAM" id="MobiDB-lite"/>
    </source>
</evidence>
<name>A0ABC8S6N7_9AQUA</name>
<reference evidence="2 3" key="1">
    <citation type="submission" date="2024-02" db="EMBL/GenBank/DDBJ databases">
        <authorList>
            <person name="Vignale AGUSTIN F."/>
            <person name="Sosa J E."/>
            <person name="Modenutti C."/>
        </authorList>
    </citation>
    <scope>NUCLEOTIDE SEQUENCE [LARGE SCALE GENOMIC DNA]</scope>
</reference>
<comment type="caution">
    <text evidence="2">The sequence shown here is derived from an EMBL/GenBank/DDBJ whole genome shotgun (WGS) entry which is preliminary data.</text>
</comment>
<dbReference type="AlphaFoldDB" id="A0ABC8S6N7"/>
<keyword evidence="3" id="KW-1185">Reference proteome</keyword>
<dbReference type="EMBL" id="CAUOFW020002303">
    <property type="protein sequence ID" value="CAK9152871.1"/>
    <property type="molecule type" value="Genomic_DNA"/>
</dbReference>